<comment type="caution">
    <text evidence="2">The sequence shown here is derived from an EMBL/GenBank/DDBJ whole genome shotgun (WGS) entry which is preliminary data.</text>
</comment>
<proteinExistence type="predicted"/>
<evidence type="ECO:0000256" key="1">
    <source>
        <dbReference type="SAM" id="Phobius"/>
    </source>
</evidence>
<accession>A0A937K468</accession>
<dbReference type="RefSeq" id="WP_202767700.1">
    <property type="nucleotide sequence ID" value="NZ_JAESWA010000022.1"/>
</dbReference>
<organism evidence="2 3">
    <name type="scientific">Clostridium paridis</name>
    <dbReference type="NCBI Taxonomy" id="2803863"/>
    <lineage>
        <taxon>Bacteria</taxon>
        <taxon>Bacillati</taxon>
        <taxon>Bacillota</taxon>
        <taxon>Clostridia</taxon>
        <taxon>Eubacteriales</taxon>
        <taxon>Clostridiaceae</taxon>
        <taxon>Clostridium</taxon>
    </lineage>
</organism>
<gene>
    <name evidence="2" type="ORF">JK634_11010</name>
</gene>
<reference evidence="2" key="1">
    <citation type="submission" date="2021-01" db="EMBL/GenBank/DDBJ databases">
        <title>Genome public.</title>
        <authorList>
            <person name="Liu C."/>
            <person name="Sun Q."/>
        </authorList>
    </citation>
    <scope>NUCLEOTIDE SEQUENCE</scope>
    <source>
        <strain evidence="2">YIM B02565</strain>
    </source>
</reference>
<name>A0A937K468_9CLOT</name>
<feature type="transmembrane region" description="Helical" evidence="1">
    <location>
        <begin position="109"/>
        <end position="131"/>
    </location>
</feature>
<dbReference type="EMBL" id="JAESWA010000022">
    <property type="protein sequence ID" value="MBL4932337.1"/>
    <property type="molecule type" value="Genomic_DNA"/>
</dbReference>
<feature type="transmembrane region" description="Helical" evidence="1">
    <location>
        <begin position="37"/>
        <end position="59"/>
    </location>
</feature>
<keyword evidence="1" id="KW-0812">Transmembrane</keyword>
<sequence length="168" mass="19383">MNKYFVIIGLAIICIIVNFAVELFIKEKDERETQAFLDSLKLTCIFTIFIFGLIITNKLIHSVQTFDVKEVGWILISSSFILLLSYQIKTKTDLSFPKLIKINRTNKNSIRVSLYIFSFLLLAFVFFAIYITSNSYALYLKSILGVMAYISVSIVLYILAFLKKNKIF</sequence>
<evidence type="ECO:0000313" key="2">
    <source>
        <dbReference type="EMBL" id="MBL4932337.1"/>
    </source>
</evidence>
<keyword evidence="1" id="KW-1133">Transmembrane helix</keyword>
<evidence type="ECO:0008006" key="4">
    <source>
        <dbReference type="Google" id="ProtNLM"/>
    </source>
</evidence>
<protein>
    <recommendedName>
        <fullName evidence="4">DUF2178 domain-containing protein</fullName>
    </recommendedName>
</protein>
<feature type="transmembrane region" description="Helical" evidence="1">
    <location>
        <begin position="71"/>
        <end position="88"/>
    </location>
</feature>
<feature type="transmembrane region" description="Helical" evidence="1">
    <location>
        <begin position="6"/>
        <end position="25"/>
    </location>
</feature>
<feature type="transmembrane region" description="Helical" evidence="1">
    <location>
        <begin position="143"/>
        <end position="162"/>
    </location>
</feature>
<dbReference type="AlphaFoldDB" id="A0A937K468"/>
<keyword evidence="1" id="KW-0472">Membrane</keyword>
<keyword evidence="3" id="KW-1185">Reference proteome</keyword>
<evidence type="ECO:0000313" key="3">
    <source>
        <dbReference type="Proteomes" id="UP000623681"/>
    </source>
</evidence>
<dbReference type="Proteomes" id="UP000623681">
    <property type="component" value="Unassembled WGS sequence"/>
</dbReference>